<dbReference type="PANTHER" id="PTHR33164">
    <property type="entry name" value="TRANSCRIPTIONAL REGULATOR, MARR FAMILY"/>
    <property type="match status" value="1"/>
</dbReference>
<dbReference type="OrthoDB" id="3216907at2"/>
<dbReference type="PROSITE" id="PS50995">
    <property type="entry name" value="HTH_MARR_2"/>
    <property type="match status" value="1"/>
</dbReference>
<dbReference type="InterPro" id="IPR036388">
    <property type="entry name" value="WH-like_DNA-bd_sf"/>
</dbReference>
<dbReference type="InterPro" id="IPR039422">
    <property type="entry name" value="MarR/SlyA-like"/>
</dbReference>
<evidence type="ECO:0000313" key="6">
    <source>
        <dbReference type="Proteomes" id="UP000296352"/>
    </source>
</evidence>
<dbReference type="Pfam" id="PF01047">
    <property type="entry name" value="MarR"/>
    <property type="match status" value="1"/>
</dbReference>
<feature type="domain" description="HTH marR-type" evidence="4">
    <location>
        <begin position="12"/>
        <end position="153"/>
    </location>
</feature>
<evidence type="ECO:0000256" key="2">
    <source>
        <dbReference type="ARBA" id="ARBA00023125"/>
    </source>
</evidence>
<dbReference type="PANTHER" id="PTHR33164:SF64">
    <property type="entry name" value="TRANSCRIPTIONAL REGULATOR SLYA"/>
    <property type="match status" value="1"/>
</dbReference>
<evidence type="ECO:0000259" key="4">
    <source>
        <dbReference type="PROSITE" id="PS50995"/>
    </source>
</evidence>
<dbReference type="SMART" id="SM00347">
    <property type="entry name" value="HTH_MARR"/>
    <property type="match status" value="1"/>
</dbReference>
<organism evidence="5 6">
    <name type="scientific">Corynebacterium endometrii</name>
    <dbReference type="NCBI Taxonomy" id="2488819"/>
    <lineage>
        <taxon>Bacteria</taxon>
        <taxon>Bacillati</taxon>
        <taxon>Actinomycetota</taxon>
        <taxon>Actinomycetes</taxon>
        <taxon>Mycobacteriales</taxon>
        <taxon>Corynebacteriaceae</taxon>
        <taxon>Corynebacterium</taxon>
    </lineage>
</organism>
<evidence type="ECO:0000313" key="5">
    <source>
        <dbReference type="EMBL" id="QCB29433.1"/>
    </source>
</evidence>
<keyword evidence="6" id="KW-1185">Reference proteome</keyword>
<keyword evidence="1" id="KW-0805">Transcription regulation</keyword>
<dbReference type="InterPro" id="IPR000835">
    <property type="entry name" value="HTH_MarR-typ"/>
</dbReference>
<dbReference type="Proteomes" id="UP000296352">
    <property type="component" value="Chromosome"/>
</dbReference>
<proteinExistence type="predicted"/>
<name>A0A4P7QIE2_9CORY</name>
<gene>
    <name evidence="5" type="ORF">CENDO_10915</name>
</gene>
<keyword evidence="3" id="KW-0804">Transcription</keyword>
<sequence>MSEPTPQSETSPSSLEEALEVAAQLQPSLNKLMVVFQRTTEGSSLTTSQVSIMNQLKERGPSRVSQVAEAELIRMPTASNALYQLERRGFVERMRDEKDRRGVLVALTQLGEAELQIVSRQRAEALAEILRWLDADGLHTAKQISHLVHQLAVIYRPTHMGRK</sequence>
<evidence type="ECO:0000256" key="1">
    <source>
        <dbReference type="ARBA" id="ARBA00023015"/>
    </source>
</evidence>
<dbReference type="EMBL" id="CP039247">
    <property type="protein sequence ID" value="QCB29433.1"/>
    <property type="molecule type" value="Genomic_DNA"/>
</dbReference>
<keyword evidence="2" id="KW-0238">DNA-binding</keyword>
<dbReference type="AlphaFoldDB" id="A0A4P7QIE2"/>
<dbReference type="KEGG" id="cee:CENDO_10915"/>
<reference evidence="5 6" key="1">
    <citation type="submission" date="2019-04" db="EMBL/GenBank/DDBJ databases">
        <title>Corynebacterium endometrii sp. nov., isolated from the uterus of a cow with endometritis.</title>
        <authorList>
            <person name="Ballas P."/>
            <person name="Ruckert C."/>
            <person name="Wagener K."/>
            <person name="Drillich M."/>
            <person name="Kaempfer P."/>
            <person name="Busse H.-J."/>
            <person name="Ehling-Schulz M."/>
        </authorList>
    </citation>
    <scope>NUCLEOTIDE SEQUENCE [LARGE SCALE GENOMIC DNA]</scope>
    <source>
        <strain evidence="5 6">LMM-1653</strain>
    </source>
</reference>
<dbReference type="Gene3D" id="1.10.10.10">
    <property type="entry name" value="Winged helix-like DNA-binding domain superfamily/Winged helix DNA-binding domain"/>
    <property type="match status" value="1"/>
</dbReference>
<dbReference type="GO" id="GO:0006950">
    <property type="term" value="P:response to stress"/>
    <property type="evidence" value="ECO:0007669"/>
    <property type="project" value="TreeGrafter"/>
</dbReference>
<protein>
    <submittedName>
        <fullName evidence="5">MarR family protein</fullName>
    </submittedName>
</protein>
<accession>A0A4P7QIE2</accession>
<dbReference type="GO" id="GO:0003700">
    <property type="term" value="F:DNA-binding transcription factor activity"/>
    <property type="evidence" value="ECO:0007669"/>
    <property type="project" value="InterPro"/>
</dbReference>
<dbReference type="RefSeq" id="WP_136142017.1">
    <property type="nucleotide sequence ID" value="NZ_CP039247.1"/>
</dbReference>
<dbReference type="PROSITE" id="PS01117">
    <property type="entry name" value="HTH_MARR_1"/>
    <property type="match status" value="1"/>
</dbReference>
<dbReference type="InterPro" id="IPR023187">
    <property type="entry name" value="Tscrpt_reg_MarR-type_CS"/>
</dbReference>
<dbReference type="GO" id="GO:0003677">
    <property type="term" value="F:DNA binding"/>
    <property type="evidence" value="ECO:0007669"/>
    <property type="project" value="UniProtKB-KW"/>
</dbReference>
<evidence type="ECO:0000256" key="3">
    <source>
        <dbReference type="ARBA" id="ARBA00023163"/>
    </source>
</evidence>
<dbReference type="SUPFAM" id="SSF46785">
    <property type="entry name" value="Winged helix' DNA-binding domain"/>
    <property type="match status" value="1"/>
</dbReference>
<dbReference type="InterPro" id="IPR036390">
    <property type="entry name" value="WH_DNA-bd_sf"/>
</dbReference>